<keyword evidence="5" id="KW-1185">Reference proteome</keyword>
<feature type="chain" id="PRO_5045217380" evidence="3">
    <location>
        <begin position="26"/>
        <end position="330"/>
    </location>
</feature>
<reference evidence="4 5" key="1">
    <citation type="submission" date="2024-06" db="EMBL/GenBank/DDBJ databases">
        <title>Genomic Encyclopedia of Type Strains, Phase IV (KMG-IV): sequencing the most valuable type-strain genomes for metagenomic binning, comparative biology and taxonomic classification.</title>
        <authorList>
            <person name="Goeker M."/>
        </authorList>
    </citation>
    <scope>NUCLEOTIDE SEQUENCE [LARGE SCALE GENOMIC DNA]</scope>
    <source>
        <strain evidence="4 5">DSM 27865</strain>
    </source>
</reference>
<sequence>MLKTLVSAAALLCVAMFTNTGAAWADDCASRGTLDERYCDADGDLLADVPANKDDWKDPSSLIFSYTPVEDPSVYENVFEELMAHVEKVTGKRVRWFAAESYAAQVEAMRSGRLHIAGVSSGAVPYAVNLAGFRPQVAMEKKDGTIGYTLELIVPADSTIKTVADLKGKRVAHVSPSSNSGDTAPRVLFKEMGVEPGKDYEVLYSGKHDNSIMGVANKDYDAAPIASNVLDRMIERGMLKEGDVRAIYESKPFPRTAFGVAHDLDPELQKKIQEAFLSFDFLHSKLAAEFQDEKGFVPVDYKTGWTDVRTIQKETGATYTQEGLSKLGRE</sequence>
<name>A0ABV2MY22_9HYPH</name>
<evidence type="ECO:0000313" key="5">
    <source>
        <dbReference type="Proteomes" id="UP001549076"/>
    </source>
</evidence>
<evidence type="ECO:0000256" key="3">
    <source>
        <dbReference type="SAM" id="SignalP"/>
    </source>
</evidence>
<organism evidence="4 5">
    <name type="scientific">Aquamicrobium terrae</name>
    <dbReference type="NCBI Taxonomy" id="1324945"/>
    <lineage>
        <taxon>Bacteria</taxon>
        <taxon>Pseudomonadati</taxon>
        <taxon>Pseudomonadota</taxon>
        <taxon>Alphaproteobacteria</taxon>
        <taxon>Hyphomicrobiales</taxon>
        <taxon>Phyllobacteriaceae</taxon>
        <taxon>Aquamicrobium</taxon>
    </lineage>
</organism>
<dbReference type="SUPFAM" id="SSF53850">
    <property type="entry name" value="Periplasmic binding protein-like II"/>
    <property type="match status" value="1"/>
</dbReference>
<keyword evidence="2 3" id="KW-0732">Signal</keyword>
<accession>A0ABV2MY22</accession>
<evidence type="ECO:0000313" key="4">
    <source>
        <dbReference type="EMBL" id="MET3791689.1"/>
    </source>
</evidence>
<dbReference type="EMBL" id="JBEPML010000005">
    <property type="protein sequence ID" value="MET3791689.1"/>
    <property type="molecule type" value="Genomic_DNA"/>
</dbReference>
<dbReference type="NCBIfam" id="TIGR01098">
    <property type="entry name" value="3A0109s03R"/>
    <property type="match status" value="1"/>
</dbReference>
<protein>
    <submittedName>
        <fullName evidence="4">Phosphonate transport system substrate-binding protein</fullName>
    </submittedName>
</protein>
<dbReference type="RefSeq" id="WP_354194014.1">
    <property type="nucleotide sequence ID" value="NZ_JBEPML010000005.1"/>
</dbReference>
<dbReference type="Pfam" id="PF12974">
    <property type="entry name" value="Phosphonate-bd"/>
    <property type="match status" value="1"/>
</dbReference>
<proteinExistence type="inferred from homology"/>
<dbReference type="PANTHER" id="PTHR35841">
    <property type="entry name" value="PHOSPHONATES-BINDING PERIPLASMIC PROTEIN"/>
    <property type="match status" value="1"/>
</dbReference>
<gene>
    <name evidence="4" type="ORF">ABID37_001897</name>
</gene>
<dbReference type="InterPro" id="IPR005770">
    <property type="entry name" value="PhnD"/>
</dbReference>
<dbReference type="Gene3D" id="3.40.190.10">
    <property type="entry name" value="Periplasmic binding protein-like II"/>
    <property type="match status" value="2"/>
</dbReference>
<evidence type="ECO:0000256" key="1">
    <source>
        <dbReference type="ARBA" id="ARBA00007162"/>
    </source>
</evidence>
<comment type="similarity">
    <text evidence="1">Belongs to the phosphate/phosphite/phosphonate binding protein family.</text>
</comment>
<evidence type="ECO:0000256" key="2">
    <source>
        <dbReference type="ARBA" id="ARBA00022729"/>
    </source>
</evidence>
<feature type="signal peptide" evidence="3">
    <location>
        <begin position="1"/>
        <end position="25"/>
    </location>
</feature>
<dbReference type="Proteomes" id="UP001549076">
    <property type="component" value="Unassembled WGS sequence"/>
</dbReference>
<comment type="caution">
    <text evidence="4">The sequence shown here is derived from an EMBL/GenBank/DDBJ whole genome shotgun (WGS) entry which is preliminary data.</text>
</comment>
<dbReference type="PANTHER" id="PTHR35841:SF1">
    <property type="entry name" value="PHOSPHONATES-BINDING PERIPLASMIC PROTEIN"/>
    <property type="match status" value="1"/>
</dbReference>